<evidence type="ECO:0000313" key="2">
    <source>
        <dbReference type="EMBL" id="KMO82399.1"/>
    </source>
</evidence>
<dbReference type="STRING" id="37916.MCHLDSM_01022"/>
<dbReference type="InterPro" id="IPR004843">
    <property type="entry name" value="Calcineurin-like_PHP"/>
</dbReference>
<proteinExistence type="predicted"/>
<evidence type="ECO:0000259" key="1">
    <source>
        <dbReference type="Pfam" id="PF00149"/>
    </source>
</evidence>
<dbReference type="SUPFAM" id="SSF56300">
    <property type="entry name" value="Metallo-dependent phosphatases"/>
    <property type="match status" value="1"/>
</dbReference>
<dbReference type="GO" id="GO:0016787">
    <property type="term" value="F:hydrolase activity"/>
    <property type="evidence" value="ECO:0007669"/>
    <property type="project" value="InterPro"/>
</dbReference>
<sequence length="220" mass="23880">MAVSDARSGNTEQSWIKRAGNAAKRLRAPASSRTVRLLVIADMAPELPSDVEGFLDAEAVDVVVLAGDLFSGDLRGLTQTSRPTLGVYGNHCDGAYLADMGFANLHLSAVDVAGLTFTGLEGCVRYKAGTSDILYTQEEYRQMVQQLPAADVLVTHCPPRGINDHQDPAHHGIDALRTWVEARHPRLVIHGHTYPRSPMTAFGPTRIEYVQGSRIVTFAT</sequence>
<dbReference type="PANTHER" id="PTHR12905:SF0">
    <property type="entry name" value="CALCINEURIN-LIKE PHOSPHOESTERASE DOMAIN-CONTAINING PROTEIN"/>
    <property type="match status" value="1"/>
</dbReference>
<accession>A0A0J6WIH9</accession>
<dbReference type="SMR" id="A0A0J6WIH9"/>
<reference evidence="2 3" key="1">
    <citation type="journal article" date="2015" name="Genome Biol. Evol.">
        <title>Characterization of Three Mycobacterium spp. with Potential Use in Bioremediation by Genome Sequencing and Comparative Genomics.</title>
        <authorList>
            <person name="Das S."/>
            <person name="Pettersson B.M."/>
            <person name="Behra P.R."/>
            <person name="Ramesh M."/>
            <person name="Dasgupta S."/>
            <person name="Bhattacharya A."/>
            <person name="Kirsebom L.A."/>
        </authorList>
    </citation>
    <scope>NUCLEOTIDE SEQUENCE [LARGE SCALE GENOMIC DNA]</scope>
    <source>
        <strain evidence="2 3">DSM 43826</strain>
    </source>
</reference>
<dbReference type="Pfam" id="PF00149">
    <property type="entry name" value="Metallophos"/>
    <property type="match status" value="1"/>
</dbReference>
<feature type="domain" description="Calcineurin-like phosphoesterase" evidence="1">
    <location>
        <begin position="36"/>
        <end position="193"/>
    </location>
</feature>
<dbReference type="RefSeq" id="WP_082168693.1">
    <property type="nucleotide sequence ID" value="NZ_JYNL01000009.1"/>
</dbReference>
<dbReference type="InterPro" id="IPR029052">
    <property type="entry name" value="Metallo-depent_PP-like"/>
</dbReference>
<dbReference type="Gene3D" id="3.60.21.10">
    <property type="match status" value="1"/>
</dbReference>
<keyword evidence="3" id="KW-1185">Reference proteome</keyword>
<dbReference type="EMBL" id="JYNL01000009">
    <property type="protein sequence ID" value="KMO82399.1"/>
    <property type="molecule type" value="Genomic_DNA"/>
</dbReference>
<name>A0A0J6WIH9_9MYCO</name>
<organism evidence="2 3">
    <name type="scientific">Mycolicibacterium chlorophenolicum</name>
    <dbReference type="NCBI Taxonomy" id="37916"/>
    <lineage>
        <taxon>Bacteria</taxon>
        <taxon>Bacillati</taxon>
        <taxon>Actinomycetota</taxon>
        <taxon>Actinomycetes</taxon>
        <taxon>Mycobacteriales</taxon>
        <taxon>Mycobacteriaceae</taxon>
        <taxon>Mycolicibacterium</taxon>
    </lineage>
</organism>
<gene>
    <name evidence="2" type="ORF">MCHLDSM_01022</name>
</gene>
<dbReference type="PATRIC" id="fig|37916.4.peg.891"/>
<dbReference type="Proteomes" id="UP000036513">
    <property type="component" value="Unassembled WGS sequence"/>
</dbReference>
<dbReference type="PANTHER" id="PTHR12905">
    <property type="entry name" value="METALLOPHOSPHOESTERASE"/>
    <property type="match status" value="1"/>
</dbReference>
<dbReference type="InterPro" id="IPR051693">
    <property type="entry name" value="UPF0046_metallophosphoest"/>
</dbReference>
<dbReference type="AlphaFoldDB" id="A0A0J6WIH9"/>
<comment type="caution">
    <text evidence="2">The sequence shown here is derived from an EMBL/GenBank/DDBJ whole genome shotgun (WGS) entry which is preliminary data.</text>
</comment>
<evidence type="ECO:0000313" key="3">
    <source>
        <dbReference type="Proteomes" id="UP000036513"/>
    </source>
</evidence>
<protein>
    <submittedName>
        <fullName evidence="2">Calcineurin-like phosphoesterase</fullName>
    </submittedName>
</protein>